<gene>
    <name evidence="6" type="ORF">DM558_06755</name>
</gene>
<dbReference type="InterPro" id="IPR036736">
    <property type="entry name" value="ACP-like_sf"/>
</dbReference>
<dbReference type="FunFam" id="3.40.50.980:FF:000001">
    <property type="entry name" value="Non-ribosomal peptide synthetase"/>
    <property type="match status" value="2"/>
</dbReference>
<dbReference type="Gene3D" id="3.30.559.30">
    <property type="entry name" value="Nonribosomal peptide synthetase, condensation domain"/>
    <property type="match status" value="3"/>
</dbReference>
<dbReference type="GO" id="GO:0003824">
    <property type="term" value="F:catalytic activity"/>
    <property type="evidence" value="ECO:0007669"/>
    <property type="project" value="InterPro"/>
</dbReference>
<dbReference type="PANTHER" id="PTHR45527:SF1">
    <property type="entry name" value="FATTY ACID SYNTHASE"/>
    <property type="match status" value="1"/>
</dbReference>
<evidence type="ECO:0000313" key="7">
    <source>
        <dbReference type="Proteomes" id="UP000273143"/>
    </source>
</evidence>
<dbReference type="FunFam" id="3.30.300.30:FF:000010">
    <property type="entry name" value="Enterobactin synthetase component F"/>
    <property type="match status" value="3"/>
</dbReference>
<evidence type="ECO:0000256" key="3">
    <source>
        <dbReference type="ARBA" id="ARBA00022450"/>
    </source>
</evidence>
<feature type="domain" description="Carrier" evidence="5">
    <location>
        <begin position="2951"/>
        <end position="3028"/>
    </location>
</feature>
<dbReference type="InterPro" id="IPR001242">
    <property type="entry name" value="Condensation_dom"/>
</dbReference>
<dbReference type="Pfam" id="PF00501">
    <property type="entry name" value="AMP-binding"/>
    <property type="match status" value="3"/>
</dbReference>
<feature type="domain" description="Carrier" evidence="5">
    <location>
        <begin position="1877"/>
        <end position="1954"/>
    </location>
</feature>
<dbReference type="InterPro" id="IPR001031">
    <property type="entry name" value="Thioesterase"/>
</dbReference>
<dbReference type="GO" id="GO:0031177">
    <property type="term" value="F:phosphopantetheine binding"/>
    <property type="evidence" value="ECO:0007669"/>
    <property type="project" value="InterPro"/>
</dbReference>
<dbReference type="Proteomes" id="UP000273143">
    <property type="component" value="Chromosome"/>
</dbReference>
<dbReference type="InterPro" id="IPR023213">
    <property type="entry name" value="CAT-like_dom_sf"/>
</dbReference>
<evidence type="ECO:0000313" key="6">
    <source>
        <dbReference type="EMBL" id="AZS50492.1"/>
    </source>
</evidence>
<dbReference type="NCBIfam" id="NF003417">
    <property type="entry name" value="PRK04813.1"/>
    <property type="match status" value="3"/>
</dbReference>
<keyword evidence="7" id="KW-1185">Reference proteome</keyword>
<dbReference type="Gene3D" id="3.30.559.10">
    <property type="entry name" value="Chloramphenicol acetyltransferase-like domain"/>
    <property type="match status" value="3"/>
</dbReference>
<dbReference type="Pfam" id="PF00975">
    <property type="entry name" value="Thioesterase"/>
    <property type="match status" value="1"/>
</dbReference>
<dbReference type="GO" id="GO:0005737">
    <property type="term" value="C:cytoplasm"/>
    <property type="evidence" value="ECO:0007669"/>
    <property type="project" value="TreeGrafter"/>
</dbReference>
<dbReference type="SUPFAM" id="SSF56801">
    <property type="entry name" value="Acetyl-CoA synthetase-like"/>
    <property type="match status" value="3"/>
</dbReference>
<dbReference type="InterPro" id="IPR000873">
    <property type="entry name" value="AMP-dep_synth/lig_dom"/>
</dbReference>
<dbReference type="KEGG" id="emo:DM558_06755"/>
<dbReference type="InterPro" id="IPR042099">
    <property type="entry name" value="ANL_N_sf"/>
</dbReference>
<keyword evidence="3" id="KW-0596">Phosphopantetheine</keyword>
<dbReference type="InterPro" id="IPR045851">
    <property type="entry name" value="AMP-bd_C_sf"/>
</dbReference>
<dbReference type="InterPro" id="IPR020845">
    <property type="entry name" value="AMP-binding_CS"/>
</dbReference>
<feature type="domain" description="Carrier" evidence="5">
    <location>
        <begin position="367"/>
        <end position="444"/>
    </location>
</feature>
<comment type="similarity">
    <text evidence="2">Belongs to the ATP-dependent AMP-binding enzyme family.</text>
</comment>
<sequence>MAYAIYTSGTTGNPKGTLIEHHNVNRLVVNANYVSVDESDRFLSISGYQFDASTYDLFAALFNGAATIIATKDNFLNLAVFNQLLADYEVTNFFATAAFFNTLVDAELPNLARLRYALAGGEALSAAHVNRFLELYPQVKVVNGYGPTETTTFAVTYLANQAAPFDHSVPIGVALSNTALYILDEQLEPVPMGAIGELYIGGAGVGRGYLNNPELTRKVFLANPFQTAEEKAEGYNDRLYKTGDLVRYLPNGNIEYIGRNDFQVKIRGFRIELSEIESRLIGHPLVKQAAVLALTNANGGKYLAAYYVADSAMTHEALSSYLQQFLPEYMVPTAFVYLSAFPLNMNGKLDRKALPVPELINTASYIAPTNPTETIFCQLFANILRIDEKQIGIEDDFFKLGGDSISSIQLANRVRQNLGYYLSIKDIFNYRTIKGLSDYVIKNQHNKASQIQSEQGILAGDITPAPIQQWFFNNVTQGKYQNPAHWNQAFLIKVPQLNHTVLQLSIEKLVEYHDILRATYSDDLGYYQQSLPLAFDILNVEKLSVTDIEQQLTQWQDQFNLNDGPLYHIGYLEGYADNIARIHVAVHHLNIDAVSWRIIKHDLQAIYEYFTQQATIDETISAEKILGAKSTSYRQWVMAQQNYSSKKSSSHEKAYWQNLLADFEGYQQHINQYRTNTVHKLQLTLPKEQTTRLLREANKAYHTSINDLLLTVLAKALTTLFNTPEHYVLLEGHGREKLFDDIDINNTVGWFTCMYPVKLCAQQGESVHNLIAIKDSLRSIPERGLGYGILMGYTQHPLPSVCFNYLGQFDGQEDIQWSFSHESSGIAISANNRMTDFLSLNGGILNGQLQFNVEGYLAVDQLHTFNDVFTQQLNDLIDQLTAIDRSYLTRSDINDIISRELLDKLQTSNEVEAIYPANSLQQGFIYHAVAQGQSDSAYRIQLIWDYHNPMDAEAFKKAWQISQANYPALRSRFSWDEEFIQVIDKQSSFAWALIDLSEQTPAQQLTSLEEIIQKDHQINYDLSQGQLFRIYLIKLADAHYQCLFNNHHTILDGWSVPVLLNNVHQNYLSIINQKPIVEQTDHCYLATQAFLQQKAAETEAFWNSYLSSPIEPESLDSLLKDESRHINLSDHKFIVDHQERSINFTGRQAEQLKAFCRKHDFTINALMQYCWHQQLSLHGNTKTTTVGMTVSGRNLPIDGIETSVGLYINTLPVTLNHEDGRIIDTIKLLQTHINNVNNHSNINLTKLQRSGTRLFNSLFVFENYPISETHNEQIKLTFKEGKEKLDYPLGIVAFENAQQITLKIKYAGELFSEQAIERVLQGINLTLKQLLANPMVLVKELQLITAEEYHHLIKEQTQTVIPFPKHKLVNQLFEEQVQKTPDAWALVYEDIRFTYQELNDYANQLAHYLITTLETKPDDLIGLYLDKSEHMAIAILAILKAGAAYVPMSPQAPVERIQHMVNDTNAKAILTNAVYQDYLNQLMDSSNKVIAIDAPTFTSKIVQGDKHNPITQTQSNHLAYIIYTSGTTGNPKGVMIEHHSLINMATLQQDILNLNPKHGQKNVLWYSSYVFDAHAFELYNSLLNGHCLHILTEEKRLNFNALSDYITDHRIDLAFIPPALLDKNELLSIPILAIGGESANPEVVNQYCQHETTLINLYGPTETTIWATTHPYQKVDISNNIGKANKNFYLYILDEHFRPVPQGVKGELYIGGFGVGRGYLNNTELTNRVFIANPFQSAEEKAHGYNDRLYKTGDLVRYLANGDVEYIGRNDFQVKIRGFRIELGEIEARLASHPEIKQTLVMALSNSLGTKYLAAYYVAKRALSQESLVEYLQQFLPDYMLPSAFVHLTAMPISINGKIDRKALPTPSLVLMDTYIAPTTSTEKTLADLFAELLGLTPDQVSTNSDFFGLGGDSILAIKLSSKIGKVFNKTVPINEIFTKRTIQALAIFLDEVEEGQQRIIAPVIQHPEEQRLSFAQERLWFIESYENGSNAYNIPLVFKLAENTDYNAIEQALTEVVNRHEILRSVIKTNVEGAGYQRVINLQENPLVINHQVCESKIILDNYLYNHAHKIFILDQELPISINRYLLDHEYYISIVIHHIAFDGWSTDLLIKELIQCYQQITQQQPINLAPVDVQYKDFALWQRHYLQGDVLAQQLQYWQQQLGDYEPLNLPTDYPRPAQVNYDGMDMMFELGSELSHALRTIAAESKVSLYTVLLSGYYLLLSAFSNQRDIVIGTPIAGRHHQGIENTIGFFVNMLALRTSINPEDSLQAFIEQTSQHVLDAQKYQDLPFEKLVDSLQLEKDASRHPIFQVMFGVQSFASPITSEFESLFTPYKTKHAQYQPAKFDITTLLDDSQPSITGVFNYATSLFSEQTIAYYISVYQHILEQIVTLYKKQQSIAELQLLTPNSHHQVITQWNQTRCSYPTDATIPMLFEQQVQRTPENTAVIYEQESITYQALNAQANQLAYYLRANFAIQPDDFVALCLDRSKHMPISILAILKAGGAYVPMDPQAPDDRIVYMLNDTKAKVILTTHKSYEKIKALVNPEQTVINLQDEDNIRAISHYPVNNLPHLAKPHHLAYVIYTSGTTGNPKGVMLEHQGVVNRINWMHKQYPITEQDHILQKTNYTFDVSVWELFWAHWYGACIVFANSELYKDNVYLAQLIESEKITVLHFVPSMLVAFIETLEAQPELQLKVQSLKYIFCSGEALNLYEVKKCQQLIPSCEIHNLYGPTEATVDVLYYDCNNPDIKQVLIGKPIDNTSAYVLNELLQPVPIGGIGELYVGGDGLARGYLNNPTLTQERFITNPFQTLLEQQQNYNGRIYKTGDLVRSLADGNIQYLGRNDFQVKIRGFRIELGEIEARLTLYPAINYCVVIAYEQASGSKYLVAYYVAAQSIDEQLLSRHLHETLPSYMIPSAFIHLTELPITSNGKLNRKALPKPELTDKVEYIAPENMVEITLCDIFASILKISASEISMADNFFKLGGNSILAMMLNNRINEAFQIKLRLVDILNTQTIRELAQKIANTQQLFNPVVSLNTAINKPVILMIHPGIGGCDVYSALANKLTDHYQCQGIDSYNFYHENKIDDLYVLTQYYLNHIQKILALNEPIILLGWSLGGHIALEMATYFEALGINNIKVYLLDTWLLDKEDIANTNNPIELAYAMKELNIPDSLKTKVESLAEIDSRLVVQPLSAVLEKTQIVLFKATQAREHSPELYEKYPYNNIDRYIHSPDQLRVVELNCDHYQIINQESIIINHLIELVN</sequence>
<dbReference type="InterPro" id="IPR006162">
    <property type="entry name" value="Ppantetheine_attach_site"/>
</dbReference>
<dbReference type="Gene3D" id="3.40.50.980">
    <property type="match status" value="4"/>
</dbReference>
<dbReference type="FunFam" id="2.30.38.10:FF:000001">
    <property type="entry name" value="Non-ribosomal peptide synthetase PvdI"/>
    <property type="match status" value="1"/>
</dbReference>
<dbReference type="Gene3D" id="3.30.300.30">
    <property type="match status" value="3"/>
</dbReference>
<dbReference type="EMBL" id="CP029822">
    <property type="protein sequence ID" value="AZS50492.1"/>
    <property type="molecule type" value="Genomic_DNA"/>
</dbReference>
<evidence type="ECO:0000256" key="2">
    <source>
        <dbReference type="ARBA" id="ARBA00006432"/>
    </source>
</evidence>
<organism evidence="6 7">
    <name type="scientific">Entomomonas moraniae</name>
    <dbReference type="NCBI Taxonomy" id="2213226"/>
    <lineage>
        <taxon>Bacteria</taxon>
        <taxon>Pseudomonadati</taxon>
        <taxon>Pseudomonadota</taxon>
        <taxon>Gammaproteobacteria</taxon>
        <taxon>Pseudomonadales</taxon>
        <taxon>Pseudomonadaceae</taxon>
        <taxon>Entomomonas</taxon>
    </lineage>
</organism>
<dbReference type="SUPFAM" id="SSF47336">
    <property type="entry name" value="ACP-like"/>
    <property type="match status" value="3"/>
</dbReference>
<dbReference type="CDD" id="cd05930">
    <property type="entry name" value="A_NRPS"/>
    <property type="match status" value="2"/>
</dbReference>
<evidence type="ECO:0000256" key="4">
    <source>
        <dbReference type="ARBA" id="ARBA00022553"/>
    </source>
</evidence>
<name>A0A3S9XDI6_9GAMM</name>
<keyword evidence="4" id="KW-0597">Phosphoprotein</keyword>
<dbReference type="Gene3D" id="3.40.50.12780">
    <property type="entry name" value="N-terminal domain of ligase-like"/>
    <property type="match status" value="1"/>
</dbReference>
<dbReference type="Gene3D" id="1.10.1200.10">
    <property type="entry name" value="ACP-like"/>
    <property type="match status" value="2"/>
</dbReference>
<dbReference type="PROSITE" id="PS00012">
    <property type="entry name" value="PHOSPHOPANTETHEINE"/>
    <property type="match status" value="2"/>
</dbReference>
<dbReference type="SMART" id="SM00823">
    <property type="entry name" value="PKS_PP"/>
    <property type="match status" value="3"/>
</dbReference>
<proteinExistence type="inferred from homology"/>
<dbReference type="PANTHER" id="PTHR45527">
    <property type="entry name" value="NONRIBOSOMAL PEPTIDE SYNTHETASE"/>
    <property type="match status" value="1"/>
</dbReference>
<dbReference type="FunFam" id="3.40.50.980:FF:000002">
    <property type="entry name" value="Enterobactin synthetase component F"/>
    <property type="match status" value="1"/>
</dbReference>
<dbReference type="InterPro" id="IPR020806">
    <property type="entry name" value="PKS_PP-bd"/>
</dbReference>
<dbReference type="Pfam" id="PF13193">
    <property type="entry name" value="AMP-binding_C"/>
    <property type="match status" value="3"/>
</dbReference>
<dbReference type="SUPFAM" id="SSF53474">
    <property type="entry name" value="alpha/beta-Hydrolases"/>
    <property type="match status" value="1"/>
</dbReference>
<dbReference type="Gene3D" id="2.30.38.10">
    <property type="entry name" value="Luciferase, Domain 3"/>
    <property type="match status" value="2"/>
</dbReference>
<dbReference type="PROSITE" id="PS00455">
    <property type="entry name" value="AMP_BINDING"/>
    <property type="match status" value="2"/>
</dbReference>
<dbReference type="FunFam" id="1.10.1200.10:FF:000005">
    <property type="entry name" value="Nonribosomal peptide synthetase 1"/>
    <property type="match status" value="2"/>
</dbReference>
<dbReference type="InterPro" id="IPR010071">
    <property type="entry name" value="AA_adenyl_dom"/>
</dbReference>
<dbReference type="SUPFAM" id="SSF52777">
    <property type="entry name" value="CoA-dependent acyltransferases"/>
    <property type="match status" value="6"/>
</dbReference>
<dbReference type="InterPro" id="IPR009081">
    <property type="entry name" value="PP-bd_ACP"/>
</dbReference>
<dbReference type="InterPro" id="IPR025110">
    <property type="entry name" value="AMP-bd_C"/>
</dbReference>
<dbReference type="Pfam" id="PF00668">
    <property type="entry name" value="Condensation"/>
    <property type="match status" value="3"/>
</dbReference>
<dbReference type="NCBIfam" id="TIGR01733">
    <property type="entry name" value="AA-adenyl-dom"/>
    <property type="match status" value="2"/>
</dbReference>
<dbReference type="PROSITE" id="PS50075">
    <property type="entry name" value="CARRIER"/>
    <property type="match status" value="3"/>
</dbReference>
<dbReference type="InterPro" id="IPR029058">
    <property type="entry name" value="AB_hydrolase_fold"/>
</dbReference>
<dbReference type="FunFam" id="3.40.50.12780:FF:000012">
    <property type="entry name" value="Non-ribosomal peptide synthetase"/>
    <property type="match status" value="1"/>
</dbReference>
<dbReference type="GO" id="GO:0044550">
    <property type="term" value="P:secondary metabolite biosynthetic process"/>
    <property type="evidence" value="ECO:0007669"/>
    <property type="project" value="UniProtKB-ARBA"/>
</dbReference>
<protein>
    <submittedName>
        <fullName evidence="6">Amino acid adenylation domain-containing protein</fullName>
    </submittedName>
</protein>
<dbReference type="CDD" id="cd19531">
    <property type="entry name" value="LCL_NRPS-like"/>
    <property type="match status" value="1"/>
</dbReference>
<dbReference type="Pfam" id="PF00550">
    <property type="entry name" value="PP-binding"/>
    <property type="match status" value="3"/>
</dbReference>
<dbReference type="GO" id="GO:0043041">
    <property type="term" value="P:amino acid activation for nonribosomal peptide biosynthetic process"/>
    <property type="evidence" value="ECO:0007669"/>
    <property type="project" value="TreeGrafter"/>
</dbReference>
<evidence type="ECO:0000256" key="1">
    <source>
        <dbReference type="ARBA" id="ARBA00001957"/>
    </source>
</evidence>
<reference evidence="7" key="1">
    <citation type="submission" date="2018-06" db="EMBL/GenBank/DDBJ databases">
        <title>Complete genome of Pseudomonas insecticola strain QZS01.</title>
        <authorList>
            <person name="Wang J."/>
            <person name="Su Q."/>
        </authorList>
    </citation>
    <scope>NUCLEOTIDE SEQUENCE [LARGE SCALE GENOMIC DNA]</scope>
    <source>
        <strain evidence="7">QZS01</strain>
    </source>
</reference>
<accession>A0A3S9XDI6</accession>
<dbReference type="RefSeq" id="WP_127162887.1">
    <property type="nucleotide sequence ID" value="NZ_CP029822.1"/>
</dbReference>
<dbReference type="Gene3D" id="3.40.50.1820">
    <property type="entry name" value="alpha/beta hydrolase"/>
    <property type="match status" value="1"/>
</dbReference>
<evidence type="ECO:0000259" key="5">
    <source>
        <dbReference type="PROSITE" id="PS50075"/>
    </source>
</evidence>
<comment type="cofactor">
    <cofactor evidence="1">
        <name>pantetheine 4'-phosphate</name>
        <dbReference type="ChEBI" id="CHEBI:47942"/>
    </cofactor>
</comment>